<dbReference type="Proteomes" id="UP000466966">
    <property type="component" value="Unassembled WGS sequence"/>
</dbReference>
<reference evidence="3 4" key="1">
    <citation type="submission" date="2019-12" db="EMBL/GenBank/DDBJ databases">
        <title>Genomic-based taxomic classification of the family Erythrobacteraceae.</title>
        <authorList>
            <person name="Xu L."/>
        </authorList>
    </citation>
    <scope>NUCLEOTIDE SEQUENCE [LARGE SCALE GENOMIC DNA]</scope>
    <source>
        <strain evidence="3 4">M0322</strain>
    </source>
</reference>
<dbReference type="RefSeq" id="WP_160770085.1">
    <property type="nucleotide sequence ID" value="NZ_WTYV01000001.1"/>
</dbReference>
<evidence type="ECO:0000256" key="1">
    <source>
        <dbReference type="SAM" id="MobiDB-lite"/>
    </source>
</evidence>
<dbReference type="OrthoDB" id="7275869at2"/>
<dbReference type="AlphaFoldDB" id="A0A844YSS1"/>
<feature type="compositionally biased region" description="Low complexity" evidence="1">
    <location>
        <begin position="224"/>
        <end position="233"/>
    </location>
</feature>
<gene>
    <name evidence="3" type="ORF">GRI99_00620</name>
</gene>
<evidence type="ECO:0000256" key="2">
    <source>
        <dbReference type="SAM" id="SignalP"/>
    </source>
</evidence>
<feature type="chain" id="PRO_5032423008" evidence="2">
    <location>
        <begin position="22"/>
        <end position="258"/>
    </location>
</feature>
<organism evidence="3 4">
    <name type="scientific">Alteraurantiacibacter buctensis</name>
    <dbReference type="NCBI Taxonomy" id="1503981"/>
    <lineage>
        <taxon>Bacteria</taxon>
        <taxon>Pseudomonadati</taxon>
        <taxon>Pseudomonadota</taxon>
        <taxon>Alphaproteobacteria</taxon>
        <taxon>Sphingomonadales</taxon>
        <taxon>Erythrobacteraceae</taxon>
        <taxon>Alteraurantiacibacter</taxon>
    </lineage>
</organism>
<proteinExistence type="predicted"/>
<feature type="region of interest" description="Disordered" evidence="1">
    <location>
        <begin position="166"/>
        <end position="258"/>
    </location>
</feature>
<feature type="compositionally biased region" description="Low complexity" evidence="1">
    <location>
        <begin position="168"/>
        <end position="199"/>
    </location>
</feature>
<keyword evidence="4" id="KW-1185">Reference proteome</keyword>
<evidence type="ECO:0000313" key="4">
    <source>
        <dbReference type="Proteomes" id="UP000466966"/>
    </source>
</evidence>
<accession>A0A844YSS1</accession>
<name>A0A844YSS1_9SPHN</name>
<evidence type="ECO:0000313" key="3">
    <source>
        <dbReference type="EMBL" id="MXO70132.1"/>
    </source>
</evidence>
<sequence length="258" mass="27010">MPRAILPLLLGATLLAAPALAQDTPTPAPAEAASAVASPPAELAGNWDLRIDGTTIFRFAIEKTATGEWRGRWQRPDSFNSNGNAFANMRGGVKSSASMGGNAVFELVELAFDDPRPGAVPDIFRFRLVGPDQVDMTYVGTQLAPYRLVRAGAGEALGNWDATRIYRRPVPGTGPTGGRPAAGEPAPAPSAPRAAQPTPDGRIILGRQVPFLDLSRRPAPPEEAPTQAPDEAPASPPAPATEAPEPASRIGEDFLEGL</sequence>
<comment type="caution">
    <text evidence="3">The sequence shown here is derived from an EMBL/GenBank/DDBJ whole genome shotgun (WGS) entry which is preliminary data.</text>
</comment>
<dbReference type="EMBL" id="WTYV01000001">
    <property type="protein sequence ID" value="MXO70132.1"/>
    <property type="molecule type" value="Genomic_DNA"/>
</dbReference>
<feature type="signal peptide" evidence="2">
    <location>
        <begin position="1"/>
        <end position="21"/>
    </location>
</feature>
<keyword evidence="2" id="KW-0732">Signal</keyword>
<protein>
    <submittedName>
        <fullName evidence="3">Uncharacterized protein</fullName>
    </submittedName>
</protein>